<keyword evidence="1" id="KW-1133">Transmembrane helix</keyword>
<feature type="transmembrane region" description="Helical" evidence="1">
    <location>
        <begin position="72"/>
        <end position="93"/>
    </location>
</feature>
<dbReference type="AlphaFoldDB" id="A0A0C1ZMP0"/>
<dbReference type="Gene3D" id="1.20.1300.10">
    <property type="entry name" value="Fumarate reductase/succinate dehydrogenase, transmembrane subunit"/>
    <property type="match status" value="1"/>
</dbReference>
<gene>
    <name evidence="2" type="ORF">DB30_01608</name>
</gene>
<dbReference type="Proteomes" id="UP000031599">
    <property type="component" value="Unassembled WGS sequence"/>
</dbReference>
<keyword evidence="1" id="KW-0812">Transmembrane</keyword>
<dbReference type="SUPFAM" id="SSF81343">
    <property type="entry name" value="Fumarate reductase respiratory complex transmembrane subunits"/>
    <property type="match status" value="1"/>
</dbReference>
<comment type="caution">
    <text evidence="2">The sequence shown here is derived from an EMBL/GenBank/DDBJ whole genome shotgun (WGS) entry which is preliminary data.</text>
</comment>
<evidence type="ECO:0000313" key="2">
    <source>
        <dbReference type="EMBL" id="KIG12303.1"/>
    </source>
</evidence>
<dbReference type="GO" id="GO:0016020">
    <property type="term" value="C:membrane"/>
    <property type="evidence" value="ECO:0007669"/>
    <property type="project" value="InterPro"/>
</dbReference>
<organism evidence="2 3">
    <name type="scientific">Enhygromyxa salina</name>
    <dbReference type="NCBI Taxonomy" id="215803"/>
    <lineage>
        <taxon>Bacteria</taxon>
        <taxon>Pseudomonadati</taxon>
        <taxon>Myxococcota</taxon>
        <taxon>Polyangia</taxon>
        <taxon>Nannocystales</taxon>
        <taxon>Nannocystaceae</taxon>
        <taxon>Enhygromyxa</taxon>
    </lineage>
</organism>
<accession>A0A0C1ZMP0</accession>
<evidence type="ECO:0000256" key="1">
    <source>
        <dbReference type="SAM" id="Phobius"/>
    </source>
</evidence>
<feature type="transmembrane region" description="Helical" evidence="1">
    <location>
        <begin position="114"/>
        <end position="135"/>
    </location>
</feature>
<dbReference type="EMBL" id="JMCC02000138">
    <property type="protein sequence ID" value="KIG12303.1"/>
    <property type="molecule type" value="Genomic_DNA"/>
</dbReference>
<dbReference type="NCBIfam" id="TIGR02046">
    <property type="entry name" value="sdhC_b558_fam"/>
    <property type="match status" value="1"/>
</dbReference>
<dbReference type="RefSeq" id="WP_052557988.1">
    <property type="nucleotide sequence ID" value="NZ_JMCC02000138.1"/>
</dbReference>
<proteinExistence type="predicted"/>
<sequence length="246" mass="26365">MSSATPTSAPPFDRLVKALTSTISLKIVMALTGLAGVGFILFHMAGNLQVFLGRDAYNDYAEFMQGLGALKWVARGGLLTVLGLHVGAAVVLIQRNQRARPERYAGLEQKRTSLAAMYMAELGMVLLAFIVYHIAHFTMGVVSIEFGGVDYYALQQVTEESTRRDLYAHFIVSFQQPGIAITYIVANIALAAHLAHGVTSTFKTAGIAVGRWKLPFEVAGPAIGVIVGLGNISMPLAIWAGFIGGH</sequence>
<protein>
    <submittedName>
        <fullName evidence="2">Succinate dehydrogenase cytochrome b subunit</fullName>
    </submittedName>
</protein>
<evidence type="ECO:0000313" key="3">
    <source>
        <dbReference type="Proteomes" id="UP000031599"/>
    </source>
</evidence>
<reference evidence="2 3" key="1">
    <citation type="submission" date="2014-12" db="EMBL/GenBank/DDBJ databases">
        <title>Genome assembly of Enhygromyxa salina DSM 15201.</title>
        <authorList>
            <person name="Sharma G."/>
            <person name="Subramanian S."/>
        </authorList>
    </citation>
    <scope>NUCLEOTIDE SEQUENCE [LARGE SCALE GENOMIC DNA]</scope>
    <source>
        <strain evidence="2 3">DSM 15201</strain>
    </source>
</reference>
<name>A0A0C1ZMP0_9BACT</name>
<dbReference type="CDD" id="cd03498">
    <property type="entry name" value="SQR_TypeB_2_TM"/>
    <property type="match status" value="1"/>
</dbReference>
<feature type="transmembrane region" description="Helical" evidence="1">
    <location>
        <begin position="222"/>
        <end position="243"/>
    </location>
</feature>
<dbReference type="InterPro" id="IPR011138">
    <property type="entry name" value="Cytochrome_b-558"/>
</dbReference>
<feature type="transmembrane region" description="Helical" evidence="1">
    <location>
        <begin position="27"/>
        <end position="52"/>
    </location>
</feature>
<keyword evidence="1" id="KW-0472">Membrane</keyword>
<dbReference type="InterPro" id="IPR034804">
    <property type="entry name" value="SQR/QFR_C/D"/>
</dbReference>